<comment type="similarity">
    <text evidence="1">Belongs to the glycosyltransferase 2 family.</text>
</comment>
<evidence type="ECO:0000256" key="2">
    <source>
        <dbReference type="ARBA" id="ARBA00022676"/>
    </source>
</evidence>
<dbReference type="GO" id="GO:0016757">
    <property type="term" value="F:glycosyltransferase activity"/>
    <property type="evidence" value="ECO:0007669"/>
    <property type="project" value="UniProtKB-KW"/>
</dbReference>
<keyword evidence="3" id="KW-0808">Transferase</keyword>
<evidence type="ECO:0000259" key="4">
    <source>
        <dbReference type="Pfam" id="PF00535"/>
    </source>
</evidence>
<accession>A0A931LX92</accession>
<dbReference type="Proteomes" id="UP000727962">
    <property type="component" value="Unassembled WGS sequence"/>
</dbReference>
<feature type="domain" description="Glycosyltransferase 2-like" evidence="4">
    <location>
        <begin position="8"/>
        <end position="174"/>
    </location>
</feature>
<gene>
    <name evidence="5" type="ORF">HYR64_05375</name>
</gene>
<keyword evidence="2" id="KW-0328">Glycosyltransferase</keyword>
<sequence length="362" mass="40804">MSAAKVAILMRTKDRPVFLRRALRSVAAQTFEDWTLAIINDGDRAPVEDAAAETLNDPQRQRLKIVEPVKPLARDGLLQVGLADTESQFVVALDDDDTWEPRFLQDTVAFLDDPDNAAFGGVVAGSRLVFERFAGGALREMRQVDISGWRRDLRLWQMMERNLYPIHAFLYRREIGERIGGYRDLDVLGDWDFNFRFLLEADLGAIDPVLANYHQRSEADAGAAQNTDLQAHRGQQEVLLAEWGGKSEQLRLILEAAASTALLGEELAELEQLIIPPSRLARRLAFLRRSRRRPDEAQERATARSLNASLREDIKAGVLGTGYRANLRAAFDDLTHQAHSLREQMAPVHRLARKFFRLAGKG</sequence>
<comment type="caution">
    <text evidence="5">The sequence shown here is derived from an EMBL/GenBank/DDBJ whole genome shotgun (WGS) entry which is preliminary data.</text>
</comment>
<name>A0A931LX92_FIMGI</name>
<dbReference type="InterPro" id="IPR001173">
    <property type="entry name" value="Glyco_trans_2-like"/>
</dbReference>
<reference evidence="5" key="1">
    <citation type="submission" date="2020-07" db="EMBL/GenBank/DDBJ databases">
        <title>Huge and variable diversity of episymbiotic CPR bacteria and DPANN archaea in groundwater ecosystems.</title>
        <authorList>
            <person name="He C.Y."/>
            <person name="Keren R."/>
            <person name="Whittaker M."/>
            <person name="Farag I.F."/>
            <person name="Doudna J."/>
            <person name="Cate J.H.D."/>
            <person name="Banfield J.F."/>
        </authorList>
    </citation>
    <scope>NUCLEOTIDE SEQUENCE</scope>
    <source>
        <strain evidence="5">NC_groundwater_17_Pr7_B-0.1um_64_12</strain>
    </source>
</reference>
<protein>
    <submittedName>
        <fullName evidence="5">Glycosyltransferase family 2 protein</fullName>
    </submittedName>
</protein>
<proteinExistence type="inferred from homology"/>
<evidence type="ECO:0000256" key="1">
    <source>
        <dbReference type="ARBA" id="ARBA00006739"/>
    </source>
</evidence>
<evidence type="ECO:0000256" key="3">
    <source>
        <dbReference type="ARBA" id="ARBA00022679"/>
    </source>
</evidence>
<dbReference type="AlphaFoldDB" id="A0A931LX92"/>
<evidence type="ECO:0000313" key="5">
    <source>
        <dbReference type="EMBL" id="MBI1756520.1"/>
    </source>
</evidence>
<dbReference type="CDD" id="cd00761">
    <property type="entry name" value="Glyco_tranf_GTA_type"/>
    <property type="match status" value="1"/>
</dbReference>
<dbReference type="InterPro" id="IPR050834">
    <property type="entry name" value="Glycosyltransf_2"/>
</dbReference>
<evidence type="ECO:0000313" key="6">
    <source>
        <dbReference type="Proteomes" id="UP000727962"/>
    </source>
</evidence>
<dbReference type="EMBL" id="JACOSL010000033">
    <property type="protein sequence ID" value="MBI1756520.1"/>
    <property type="molecule type" value="Genomic_DNA"/>
</dbReference>
<dbReference type="Gene3D" id="3.90.550.10">
    <property type="entry name" value="Spore Coat Polysaccharide Biosynthesis Protein SpsA, Chain A"/>
    <property type="match status" value="1"/>
</dbReference>
<dbReference type="Pfam" id="PF00535">
    <property type="entry name" value="Glycos_transf_2"/>
    <property type="match status" value="1"/>
</dbReference>
<dbReference type="PANTHER" id="PTHR43685:SF5">
    <property type="entry name" value="GLYCOSYLTRANSFERASE EPSE-RELATED"/>
    <property type="match status" value="1"/>
</dbReference>
<dbReference type="PANTHER" id="PTHR43685">
    <property type="entry name" value="GLYCOSYLTRANSFERASE"/>
    <property type="match status" value="1"/>
</dbReference>
<organism evidence="5 6">
    <name type="scientific">Fimbriimonas ginsengisoli</name>
    <dbReference type="NCBI Taxonomy" id="1005039"/>
    <lineage>
        <taxon>Bacteria</taxon>
        <taxon>Bacillati</taxon>
        <taxon>Armatimonadota</taxon>
        <taxon>Fimbriimonadia</taxon>
        <taxon>Fimbriimonadales</taxon>
        <taxon>Fimbriimonadaceae</taxon>
        <taxon>Fimbriimonas</taxon>
    </lineage>
</organism>
<dbReference type="InterPro" id="IPR029044">
    <property type="entry name" value="Nucleotide-diphossugar_trans"/>
</dbReference>
<dbReference type="SUPFAM" id="SSF53448">
    <property type="entry name" value="Nucleotide-diphospho-sugar transferases"/>
    <property type="match status" value="1"/>
</dbReference>